<feature type="transmembrane region" description="Helical" evidence="2">
    <location>
        <begin position="12"/>
        <end position="36"/>
    </location>
</feature>
<dbReference type="Proteomes" id="UP000034022">
    <property type="component" value="Unassembled WGS sequence"/>
</dbReference>
<organism evidence="3 4">
    <name type="scientific">Candidatus Falkowbacteria bacterium GW2011_GWE1_38_31</name>
    <dbReference type="NCBI Taxonomy" id="1618638"/>
    <lineage>
        <taxon>Bacteria</taxon>
        <taxon>Candidatus Falkowiibacteriota</taxon>
    </lineage>
</organism>
<keyword evidence="1" id="KW-0175">Coiled coil</keyword>
<accession>A0A0G0JSQ3</accession>
<evidence type="ECO:0000313" key="4">
    <source>
        <dbReference type="Proteomes" id="UP000034022"/>
    </source>
</evidence>
<evidence type="ECO:0000313" key="3">
    <source>
        <dbReference type="EMBL" id="KKQ70568.1"/>
    </source>
</evidence>
<reference evidence="3 4" key="1">
    <citation type="journal article" date="2015" name="Nature">
        <title>rRNA introns, odd ribosomes, and small enigmatic genomes across a large radiation of phyla.</title>
        <authorList>
            <person name="Brown C.T."/>
            <person name="Hug L.A."/>
            <person name="Thomas B.C."/>
            <person name="Sharon I."/>
            <person name="Castelle C.J."/>
            <person name="Singh A."/>
            <person name="Wilkins M.J."/>
            <person name="Williams K.H."/>
            <person name="Banfield J.F."/>
        </authorList>
    </citation>
    <scope>NUCLEOTIDE SEQUENCE [LARGE SCALE GENOMIC DNA]</scope>
</reference>
<proteinExistence type="predicted"/>
<dbReference type="AlphaFoldDB" id="A0A0G0JSQ3"/>
<protein>
    <submittedName>
        <fullName evidence="3">Uncharacterized protein</fullName>
    </submittedName>
</protein>
<evidence type="ECO:0000256" key="1">
    <source>
        <dbReference type="SAM" id="Coils"/>
    </source>
</evidence>
<evidence type="ECO:0000256" key="2">
    <source>
        <dbReference type="SAM" id="Phobius"/>
    </source>
</evidence>
<dbReference type="EMBL" id="LBUU01000004">
    <property type="protein sequence ID" value="KKQ70568.1"/>
    <property type="molecule type" value="Genomic_DNA"/>
</dbReference>
<comment type="caution">
    <text evidence="3">The sequence shown here is derived from an EMBL/GenBank/DDBJ whole genome shotgun (WGS) entry which is preliminary data.</text>
</comment>
<sequence length="129" mass="14517">MKSFIGCQKGITVIQVMMIMAIFSIVLAVVATNIHFTREDNKVKTEINTQVAVEDSEQAISQFLSSDEQIEKLNNLIMVLADNQKYILETVLAKLKKESPKATDEIKALESRIAILAREIGDYQELEND</sequence>
<keyword evidence="2" id="KW-1133">Transmembrane helix</keyword>
<feature type="coiled-coil region" evidence="1">
    <location>
        <begin position="92"/>
        <end position="126"/>
    </location>
</feature>
<keyword evidence="2" id="KW-0472">Membrane</keyword>
<name>A0A0G0JSQ3_9BACT</name>
<keyword evidence="2" id="KW-0812">Transmembrane</keyword>
<gene>
    <name evidence="3" type="ORF">US91_C0004G0053</name>
</gene>